<evidence type="ECO:0000313" key="1">
    <source>
        <dbReference type="EMBL" id="KAJ8132380.1"/>
    </source>
</evidence>
<sequence>MNTGAVTSFFSRKDIYSYFIGGAADLQAPPLQQVYGRECRLGYYGLPRIPLFLYKAIGDQYCPISRTDELARRYCDAGVELTFERNTVGGHVAEIGNAKPRIFEWIESIFKETYQTPAGGCSVRDVTVNITGIST</sequence>
<dbReference type="EMBL" id="JAPUUL010000137">
    <property type="protein sequence ID" value="KAJ8132380.1"/>
    <property type="molecule type" value="Genomic_DNA"/>
</dbReference>
<reference evidence="1" key="1">
    <citation type="submission" date="2022-12" db="EMBL/GenBank/DDBJ databases">
        <title>Genome Sequence of Lasiodiplodia mahajangana.</title>
        <authorList>
            <person name="Buettner E."/>
        </authorList>
    </citation>
    <scope>NUCLEOTIDE SEQUENCE</scope>
    <source>
        <strain evidence="1">VT137</strain>
    </source>
</reference>
<organism evidence="1 2">
    <name type="scientific">Lasiodiplodia mahajangana</name>
    <dbReference type="NCBI Taxonomy" id="1108764"/>
    <lineage>
        <taxon>Eukaryota</taxon>
        <taxon>Fungi</taxon>
        <taxon>Dikarya</taxon>
        <taxon>Ascomycota</taxon>
        <taxon>Pezizomycotina</taxon>
        <taxon>Dothideomycetes</taxon>
        <taxon>Dothideomycetes incertae sedis</taxon>
        <taxon>Botryosphaeriales</taxon>
        <taxon>Botryosphaeriaceae</taxon>
        <taxon>Lasiodiplodia</taxon>
    </lineage>
</organism>
<dbReference type="Proteomes" id="UP001153332">
    <property type="component" value="Unassembled WGS sequence"/>
</dbReference>
<name>A0ACC2JXY9_9PEZI</name>
<comment type="caution">
    <text evidence="1">The sequence shown here is derived from an EMBL/GenBank/DDBJ whole genome shotgun (WGS) entry which is preliminary data.</text>
</comment>
<evidence type="ECO:0000313" key="2">
    <source>
        <dbReference type="Proteomes" id="UP001153332"/>
    </source>
</evidence>
<keyword evidence="2" id="KW-1185">Reference proteome</keyword>
<accession>A0ACC2JXY9</accession>
<proteinExistence type="predicted"/>
<protein>
    <submittedName>
        <fullName evidence="1">Uncharacterized protein</fullName>
    </submittedName>
</protein>
<gene>
    <name evidence="1" type="ORF">O1611_g1244</name>
</gene>